<dbReference type="GO" id="GO:0008270">
    <property type="term" value="F:zinc ion binding"/>
    <property type="evidence" value="ECO:0007669"/>
    <property type="project" value="UniProtKB-KW"/>
</dbReference>
<dbReference type="PANTHER" id="PTHR10768">
    <property type="entry name" value="60S RIBOSOMAL PROTEIN L37"/>
    <property type="match status" value="1"/>
</dbReference>
<dbReference type="EMBL" id="BDEQ01000001">
    <property type="protein sequence ID" value="GAT95448.1"/>
    <property type="molecule type" value="Genomic_DNA"/>
</dbReference>
<dbReference type="PANTHER" id="PTHR10768:SF0">
    <property type="entry name" value="RIBOSOMAL PROTEIN L37"/>
    <property type="match status" value="1"/>
</dbReference>
<evidence type="ECO:0000256" key="3">
    <source>
        <dbReference type="ARBA" id="ARBA00022730"/>
    </source>
</evidence>
<reference evidence="11 13" key="1">
    <citation type="submission" date="2016-05" db="EMBL/GenBank/DDBJ databases">
        <title>First whole genome sequencing of Entamoeba histolytica HM1:IMSS-clone-6.</title>
        <authorList>
            <person name="Mukherjee Avik.K."/>
            <person name="Izumyama S."/>
            <person name="Nakada-Tsukui K."/>
            <person name="Nozaki T."/>
        </authorList>
    </citation>
    <scope>NUCLEOTIDE SEQUENCE [LARGE SCALE GENOMIC DNA]</scope>
    <source>
        <strain evidence="11 13">HM1:IMSS clone 6</strain>
    </source>
</reference>
<organism evidence="11 13">
    <name type="scientific">Entamoeba histolytica</name>
    <dbReference type="NCBI Taxonomy" id="5759"/>
    <lineage>
        <taxon>Eukaryota</taxon>
        <taxon>Amoebozoa</taxon>
        <taxon>Evosea</taxon>
        <taxon>Archamoebae</taxon>
        <taxon>Mastigamoebida</taxon>
        <taxon>Entamoebidae</taxon>
        <taxon>Entamoeba</taxon>
    </lineage>
</organism>
<evidence type="ECO:0000256" key="7">
    <source>
        <dbReference type="ARBA" id="ARBA00022980"/>
    </source>
</evidence>
<dbReference type="OMA" id="RMAYLKH"/>
<dbReference type="Proteomes" id="UP000078387">
    <property type="component" value="Unassembled WGS sequence"/>
</dbReference>
<evidence type="ECO:0000256" key="6">
    <source>
        <dbReference type="ARBA" id="ARBA00022884"/>
    </source>
</evidence>
<evidence type="ECO:0000256" key="1">
    <source>
        <dbReference type="ARBA" id="ARBA00009805"/>
    </source>
</evidence>
<evidence type="ECO:0000313" key="12">
    <source>
        <dbReference type="EMBL" id="GAT99079.1"/>
    </source>
</evidence>
<dbReference type="InterPro" id="IPR011332">
    <property type="entry name" value="Ribosomal_zn-bd"/>
</dbReference>
<evidence type="ECO:0000256" key="4">
    <source>
        <dbReference type="ARBA" id="ARBA00022771"/>
    </source>
</evidence>
<keyword evidence="2" id="KW-0479">Metal-binding</keyword>
<sequence length="77" mass="9021">MTKGTSCRGTRHNKTHILCKRCGKRSWHLQKQRCASCGYPDAKMRQYAWGYKALRRRTQGTGRMRHLKIALKRTTKA</sequence>
<dbReference type="SUPFAM" id="SSF57829">
    <property type="entry name" value="Zn-binding ribosomal proteins"/>
    <property type="match status" value="1"/>
</dbReference>
<evidence type="ECO:0000256" key="5">
    <source>
        <dbReference type="ARBA" id="ARBA00022833"/>
    </source>
</evidence>
<dbReference type="VEuPathDB" id="AmoebaDB:EHI_015320"/>
<proteinExistence type="inferred from homology"/>
<evidence type="ECO:0000313" key="10">
    <source>
        <dbReference type="EMBL" id="GAT95448.1"/>
    </source>
</evidence>
<dbReference type="GO" id="GO:0003735">
    <property type="term" value="F:structural constituent of ribosome"/>
    <property type="evidence" value="ECO:0007669"/>
    <property type="project" value="InterPro"/>
</dbReference>
<comment type="caution">
    <text evidence="11">The sequence shown here is derived from an EMBL/GenBank/DDBJ whole genome shotgun (WGS) entry which is preliminary data.</text>
</comment>
<evidence type="ECO:0000313" key="13">
    <source>
        <dbReference type="Proteomes" id="UP000078387"/>
    </source>
</evidence>
<evidence type="ECO:0000313" key="9">
    <source>
        <dbReference type="EMBL" id="GAT94824.1"/>
    </source>
</evidence>
<evidence type="ECO:0000256" key="8">
    <source>
        <dbReference type="ARBA" id="ARBA00023274"/>
    </source>
</evidence>
<dbReference type="VEuPathDB" id="AmoebaDB:KM1_271770"/>
<dbReference type="InterPro" id="IPR011331">
    <property type="entry name" value="Ribosomal_eL37/eL43"/>
</dbReference>
<keyword evidence="7 11" id="KW-0689">Ribosomal protein</keyword>
<protein>
    <submittedName>
        <fullName evidence="11">60S ribosomal protein L37</fullName>
    </submittedName>
</protein>
<dbReference type="Pfam" id="PF01907">
    <property type="entry name" value="Ribosomal_L37e"/>
    <property type="match status" value="1"/>
</dbReference>
<dbReference type="Gene3D" id="2.20.25.30">
    <property type="match status" value="1"/>
</dbReference>
<evidence type="ECO:0000256" key="2">
    <source>
        <dbReference type="ARBA" id="ARBA00022723"/>
    </source>
</evidence>
<dbReference type="VEuPathDB" id="AmoebaDB:EHI5A_081270"/>
<comment type="similarity">
    <text evidence="1">Belongs to the eukaryotic ribosomal protein eL37 family.</text>
</comment>
<name>A0A5K1UUJ6_ENTHI</name>
<dbReference type="GO" id="GO:0006412">
    <property type="term" value="P:translation"/>
    <property type="evidence" value="ECO:0007669"/>
    <property type="project" value="InterPro"/>
</dbReference>
<keyword evidence="6" id="KW-0694">RNA-binding</keyword>
<evidence type="ECO:0000313" key="11">
    <source>
        <dbReference type="EMBL" id="GAT98933.1"/>
    </source>
</evidence>
<keyword evidence="4" id="KW-0863">Zinc-finger</keyword>
<dbReference type="EMBL" id="BDEQ01000001">
    <property type="protein sequence ID" value="GAT94824.1"/>
    <property type="molecule type" value="Genomic_DNA"/>
</dbReference>
<dbReference type="EMBL" id="BDEQ01000001">
    <property type="protein sequence ID" value="GAT99079.1"/>
    <property type="molecule type" value="Genomic_DNA"/>
</dbReference>
<accession>A0A5K1UUJ6</accession>
<dbReference type="GO" id="GO:0022625">
    <property type="term" value="C:cytosolic large ribosomal subunit"/>
    <property type="evidence" value="ECO:0007669"/>
    <property type="project" value="TreeGrafter"/>
</dbReference>
<dbReference type="EMBL" id="BDEQ01000001">
    <property type="protein sequence ID" value="GAT98933.1"/>
    <property type="molecule type" value="Genomic_DNA"/>
</dbReference>
<keyword evidence="3" id="KW-0699">rRNA-binding</keyword>
<keyword evidence="8" id="KW-0687">Ribonucleoprotein</keyword>
<keyword evidence="5" id="KW-0862">Zinc</keyword>
<dbReference type="InterPro" id="IPR001569">
    <property type="entry name" value="Ribosomal_eL37"/>
</dbReference>
<dbReference type="AlphaFoldDB" id="A0A5K1UUJ6"/>
<gene>
    <name evidence="9" type="ORF">CL6EHI_015320</name>
    <name evidence="11" type="ORF">CL6EHI_048990</name>
    <name evidence="12" type="ORF">CL6EHI_156690</name>
    <name evidence="10" type="ORF">CL6EHI_158270</name>
</gene>
<dbReference type="GO" id="GO:0019843">
    <property type="term" value="F:rRNA binding"/>
    <property type="evidence" value="ECO:0007669"/>
    <property type="project" value="UniProtKB-KW"/>
</dbReference>